<evidence type="ECO:0000313" key="2">
    <source>
        <dbReference type="Proteomes" id="UP000078240"/>
    </source>
</evidence>
<name>A0A179GEG7_PURLI</name>
<evidence type="ECO:0000313" key="1">
    <source>
        <dbReference type="EMBL" id="OAQ76237.1"/>
    </source>
</evidence>
<gene>
    <name evidence="1" type="ORF">VFPBJ_08597</name>
</gene>
<comment type="caution">
    <text evidence="1">The sequence shown here is derived from an EMBL/GenBank/DDBJ whole genome shotgun (WGS) entry which is preliminary data.</text>
</comment>
<sequence length="101" mass="11119">MSVRSPCQRVFGRDLLEAQTRGAGGQGACDGACGGSTLHPRAAGGDVHRGNYSAFYGMYAWLTTQGRQPRGRPYFSCEELQKRRGRHEGNTRSWRVLRAAC</sequence>
<accession>A0A179GEG7</accession>
<proteinExistence type="predicted"/>
<dbReference type="EMBL" id="LSBH01000007">
    <property type="protein sequence ID" value="OAQ76237.1"/>
    <property type="molecule type" value="Genomic_DNA"/>
</dbReference>
<organism evidence="1 2">
    <name type="scientific">Purpureocillium lilacinum</name>
    <name type="common">Paecilomyces lilacinus</name>
    <dbReference type="NCBI Taxonomy" id="33203"/>
    <lineage>
        <taxon>Eukaryota</taxon>
        <taxon>Fungi</taxon>
        <taxon>Dikarya</taxon>
        <taxon>Ascomycota</taxon>
        <taxon>Pezizomycotina</taxon>
        <taxon>Sordariomycetes</taxon>
        <taxon>Hypocreomycetidae</taxon>
        <taxon>Hypocreales</taxon>
        <taxon>Ophiocordycipitaceae</taxon>
        <taxon>Purpureocillium</taxon>
    </lineage>
</organism>
<reference evidence="1 2" key="1">
    <citation type="submission" date="2016-01" db="EMBL/GenBank/DDBJ databases">
        <title>Biosynthesis of antibiotic leucinostatins and their inhibition on Phytophthora in bio-control Purpureocillium lilacinum.</title>
        <authorList>
            <person name="Wang G."/>
            <person name="Liu Z."/>
            <person name="Lin R."/>
            <person name="Li E."/>
            <person name="Mao Z."/>
            <person name="Ling J."/>
            <person name="Yin W."/>
            <person name="Xie B."/>
        </authorList>
    </citation>
    <scope>NUCLEOTIDE SEQUENCE [LARGE SCALE GENOMIC DNA]</scope>
    <source>
        <strain evidence="1">PLBJ-1</strain>
    </source>
</reference>
<dbReference type="Proteomes" id="UP000078240">
    <property type="component" value="Unassembled WGS sequence"/>
</dbReference>
<protein>
    <submittedName>
        <fullName evidence="1">Uncharacterized protein</fullName>
    </submittedName>
</protein>
<dbReference type="AlphaFoldDB" id="A0A179GEG7"/>